<dbReference type="OrthoDB" id="8920197at2759"/>
<sequence length="200" mass="22030">MRLFPVLLWILFPGCQAVLVVTGPRAVRGQPGGLVTVRCQYNRGFEALPKFWCGGRTWHCSNGRIVETTGSQAVVKQGRVSIRDNHTQRVFTVTMENLTLADAGTYQCGVLKTGHPDPRNSVKVIVSSGLTKQPDAPSSLNTDLNFSPTTVINDTRFIILFLLLLLLKGLIFLSIIGATIWVSMLYQSSCREMKPDGQAH</sequence>
<keyword evidence="3 4" id="KW-0472">Membrane</keyword>
<evidence type="ECO:0000256" key="2">
    <source>
        <dbReference type="ARBA" id="ARBA00022692"/>
    </source>
</evidence>
<proteinExistence type="predicted"/>
<dbReference type="InterPro" id="IPR003599">
    <property type="entry name" value="Ig_sub"/>
</dbReference>
<evidence type="ECO:0000256" key="5">
    <source>
        <dbReference type="SAM" id="SignalP"/>
    </source>
</evidence>
<dbReference type="GO" id="GO:0005886">
    <property type="term" value="C:plasma membrane"/>
    <property type="evidence" value="ECO:0007669"/>
    <property type="project" value="TreeGrafter"/>
</dbReference>
<dbReference type="SMART" id="SM00409">
    <property type="entry name" value="IG"/>
    <property type="match status" value="1"/>
</dbReference>
<keyword evidence="5" id="KW-0732">Signal</keyword>
<evidence type="ECO:0000313" key="8">
    <source>
        <dbReference type="Proteomes" id="UP000007267"/>
    </source>
</evidence>
<dbReference type="InterPro" id="IPR013783">
    <property type="entry name" value="Ig-like_fold"/>
</dbReference>
<dbReference type="Proteomes" id="UP000007267">
    <property type="component" value="Unassembled WGS sequence"/>
</dbReference>
<dbReference type="AlphaFoldDB" id="K7G5J6"/>
<dbReference type="GeneTree" id="ENSGT00940000159622"/>
<keyword evidence="4" id="KW-1133">Transmembrane helix</keyword>
<feature type="chain" id="PRO_5003902557" evidence="5">
    <location>
        <begin position="18"/>
        <end position="200"/>
    </location>
</feature>
<accession>K7G5J6</accession>
<dbReference type="PROSITE" id="PS50835">
    <property type="entry name" value="IG_LIKE"/>
    <property type="match status" value="1"/>
</dbReference>
<dbReference type="Pfam" id="PF07686">
    <property type="entry name" value="V-set"/>
    <property type="match status" value="1"/>
</dbReference>
<dbReference type="OMA" id="CCEPWET"/>
<dbReference type="HOGENOM" id="CLU_051023_3_1_1"/>
<dbReference type="PANTHER" id="PTHR11860">
    <property type="entry name" value="POLYMERIC-IMMUNOGLOBULIN RECEPTOR"/>
    <property type="match status" value="1"/>
</dbReference>
<evidence type="ECO:0000313" key="7">
    <source>
        <dbReference type="Ensembl" id="ENSPSIP00000015557.1"/>
    </source>
</evidence>
<dbReference type="PANTHER" id="PTHR11860:SF87">
    <property type="entry name" value="CMRF35-LIKE MOLECULE 8"/>
    <property type="match status" value="1"/>
</dbReference>
<dbReference type="InterPro" id="IPR007110">
    <property type="entry name" value="Ig-like_dom"/>
</dbReference>
<dbReference type="Gene3D" id="2.60.40.10">
    <property type="entry name" value="Immunoglobulins"/>
    <property type="match status" value="1"/>
</dbReference>
<organism evidence="7 8">
    <name type="scientific">Pelodiscus sinensis</name>
    <name type="common">Chinese softshell turtle</name>
    <name type="synonym">Trionyx sinensis</name>
    <dbReference type="NCBI Taxonomy" id="13735"/>
    <lineage>
        <taxon>Eukaryota</taxon>
        <taxon>Metazoa</taxon>
        <taxon>Chordata</taxon>
        <taxon>Craniata</taxon>
        <taxon>Vertebrata</taxon>
        <taxon>Euteleostomi</taxon>
        <taxon>Archelosauria</taxon>
        <taxon>Testudinata</taxon>
        <taxon>Testudines</taxon>
        <taxon>Cryptodira</taxon>
        <taxon>Trionychia</taxon>
        <taxon>Trionychidae</taxon>
        <taxon>Pelodiscus</taxon>
    </lineage>
</organism>
<dbReference type="Ensembl" id="ENSPSIT00000015631.1">
    <property type="protein sequence ID" value="ENSPSIP00000015557.1"/>
    <property type="gene ID" value="ENSPSIG00000013904.1"/>
</dbReference>
<keyword evidence="8" id="KW-1185">Reference proteome</keyword>
<dbReference type="EMBL" id="AGCU01161158">
    <property type="status" value="NOT_ANNOTATED_CDS"/>
    <property type="molecule type" value="Genomic_DNA"/>
</dbReference>
<feature type="signal peptide" evidence="5">
    <location>
        <begin position="1"/>
        <end position="17"/>
    </location>
</feature>
<reference evidence="8" key="2">
    <citation type="journal article" date="2013" name="Nat. Genet.">
        <title>The draft genomes of soft-shell turtle and green sea turtle yield insights into the development and evolution of the turtle-specific body plan.</title>
        <authorList>
            <person name="Wang Z."/>
            <person name="Pascual-Anaya J."/>
            <person name="Zadissa A."/>
            <person name="Li W."/>
            <person name="Niimura Y."/>
            <person name="Huang Z."/>
            <person name="Li C."/>
            <person name="White S."/>
            <person name="Xiong Z."/>
            <person name="Fang D."/>
            <person name="Wang B."/>
            <person name="Ming Y."/>
            <person name="Chen Y."/>
            <person name="Zheng Y."/>
            <person name="Kuraku S."/>
            <person name="Pignatelli M."/>
            <person name="Herrero J."/>
            <person name="Beal K."/>
            <person name="Nozawa M."/>
            <person name="Li Q."/>
            <person name="Wang J."/>
            <person name="Zhang H."/>
            <person name="Yu L."/>
            <person name="Shigenobu S."/>
            <person name="Wang J."/>
            <person name="Liu J."/>
            <person name="Flicek P."/>
            <person name="Searle S."/>
            <person name="Wang J."/>
            <person name="Kuratani S."/>
            <person name="Yin Y."/>
            <person name="Aken B."/>
            <person name="Zhang G."/>
            <person name="Irie N."/>
        </authorList>
    </citation>
    <scope>NUCLEOTIDE SEQUENCE [LARGE SCALE GENOMIC DNA]</scope>
    <source>
        <strain evidence="8">Daiwa-1</strain>
    </source>
</reference>
<dbReference type="SUPFAM" id="SSF48726">
    <property type="entry name" value="Immunoglobulin"/>
    <property type="match status" value="1"/>
</dbReference>
<evidence type="ECO:0000259" key="6">
    <source>
        <dbReference type="PROSITE" id="PS50835"/>
    </source>
</evidence>
<dbReference type="CDD" id="cd05716">
    <property type="entry name" value="IgV_pIgR_like"/>
    <property type="match status" value="1"/>
</dbReference>
<dbReference type="eggNOG" id="ENOG502S8BD">
    <property type="taxonomic scope" value="Eukaryota"/>
</dbReference>
<name>K7G5J6_PELSI</name>
<feature type="domain" description="Ig-like" evidence="6">
    <location>
        <begin position="13"/>
        <end position="125"/>
    </location>
</feature>
<reference evidence="7" key="4">
    <citation type="submission" date="2025-09" db="UniProtKB">
        <authorList>
            <consortium name="Ensembl"/>
        </authorList>
    </citation>
    <scope>IDENTIFICATION</scope>
</reference>
<feature type="transmembrane region" description="Helical" evidence="4">
    <location>
        <begin position="157"/>
        <end position="186"/>
    </location>
</feature>
<comment type="subcellular location">
    <subcellularLocation>
        <location evidence="1">Membrane</location>
    </subcellularLocation>
</comment>
<dbReference type="InterPro" id="IPR050671">
    <property type="entry name" value="CD300_family_receptors"/>
</dbReference>
<dbReference type="InterPro" id="IPR013106">
    <property type="entry name" value="Ig_V-set"/>
</dbReference>
<evidence type="ECO:0000256" key="1">
    <source>
        <dbReference type="ARBA" id="ARBA00004370"/>
    </source>
</evidence>
<dbReference type="RefSeq" id="XP_006134410.1">
    <property type="nucleotide sequence ID" value="XM_006134348.2"/>
</dbReference>
<reference evidence="7" key="3">
    <citation type="submission" date="2025-08" db="UniProtKB">
        <authorList>
            <consortium name="Ensembl"/>
        </authorList>
    </citation>
    <scope>IDENTIFICATION</scope>
</reference>
<evidence type="ECO:0000256" key="4">
    <source>
        <dbReference type="SAM" id="Phobius"/>
    </source>
</evidence>
<dbReference type="KEGG" id="pss:102456325"/>
<reference evidence="8" key="1">
    <citation type="submission" date="2011-10" db="EMBL/GenBank/DDBJ databases">
        <authorList>
            <consortium name="Soft-shell Turtle Genome Consortium"/>
        </authorList>
    </citation>
    <scope>NUCLEOTIDE SEQUENCE [LARGE SCALE GENOMIC DNA]</scope>
    <source>
        <strain evidence="8">Daiwa-1</strain>
    </source>
</reference>
<dbReference type="InterPro" id="IPR036179">
    <property type="entry name" value="Ig-like_dom_sf"/>
</dbReference>
<keyword evidence="2 4" id="KW-0812">Transmembrane</keyword>
<protein>
    <submittedName>
        <fullName evidence="7">CMRF35-like molecule 3</fullName>
    </submittedName>
</protein>
<dbReference type="GO" id="GO:0004888">
    <property type="term" value="F:transmembrane signaling receptor activity"/>
    <property type="evidence" value="ECO:0007669"/>
    <property type="project" value="TreeGrafter"/>
</dbReference>
<evidence type="ECO:0000256" key="3">
    <source>
        <dbReference type="ARBA" id="ARBA00023136"/>
    </source>
</evidence>